<comment type="caution">
    <text evidence="2">The sequence shown here is derived from an EMBL/GenBank/DDBJ whole genome shotgun (WGS) entry which is preliminary data.</text>
</comment>
<reference evidence="2" key="2">
    <citation type="submission" date="2023-05" db="EMBL/GenBank/DDBJ databases">
        <authorList>
            <consortium name="Lawrence Berkeley National Laboratory"/>
            <person name="Steindorff A."/>
            <person name="Hensen N."/>
            <person name="Bonometti L."/>
            <person name="Westerberg I."/>
            <person name="Brannstrom I.O."/>
            <person name="Guillou S."/>
            <person name="Cros-Aarteil S."/>
            <person name="Calhoun S."/>
            <person name="Haridas S."/>
            <person name="Kuo A."/>
            <person name="Mondo S."/>
            <person name="Pangilinan J."/>
            <person name="Riley R."/>
            <person name="Labutti K."/>
            <person name="Andreopoulos B."/>
            <person name="Lipzen A."/>
            <person name="Chen C."/>
            <person name="Yanf M."/>
            <person name="Daum C."/>
            <person name="Ng V."/>
            <person name="Clum A."/>
            <person name="Ohm R."/>
            <person name="Martin F."/>
            <person name="Silar P."/>
            <person name="Natvig D."/>
            <person name="Lalanne C."/>
            <person name="Gautier V."/>
            <person name="Ament-Velasquez S.L."/>
            <person name="Kruys A."/>
            <person name="Hutchinson M.I."/>
            <person name="Powell A.J."/>
            <person name="Barry K."/>
            <person name="Miller A.N."/>
            <person name="Grigoriev I.V."/>
            <person name="Debuchy R."/>
            <person name="Gladieux P."/>
            <person name="Thoren M.H."/>
            <person name="Johannesson H."/>
        </authorList>
    </citation>
    <scope>NUCLEOTIDE SEQUENCE</scope>
    <source>
        <strain evidence="2">PSN293</strain>
    </source>
</reference>
<dbReference type="PANTHER" id="PTHR10622:SF10">
    <property type="entry name" value="HET DOMAIN-CONTAINING PROTEIN"/>
    <property type="match status" value="1"/>
</dbReference>
<protein>
    <submittedName>
        <fullName evidence="2">Heterokaryon incompatibility protein-domain-containing protein</fullName>
    </submittedName>
</protein>
<dbReference type="Pfam" id="PF06985">
    <property type="entry name" value="HET"/>
    <property type="match status" value="1"/>
</dbReference>
<sequence>MRLINTEALALEEFYGDIPPYAILSHRWESEEVTFKDYPTQPDSENPSPMKGWKKIRHCIDQAQKYGLGYCWVDTCCIDKSSSAELTEAINSMYAWYRDSSVCYIYMTDVDAIIHPGQDAHGREYLEEQFRSSQWFQRGWTLQELLAPRKRVFYNNLWKPILDLDNPSQLNPLRSLVSKVTGIPHEALAEFDSRSVEYSVATKMSWASKRKTTRIEDIAYCLMGLFDINMPLLYGEGHKAFLRLQHETIRKSNDHSIFCWRDQSATFSTHRGLLARSPSEFD</sequence>
<accession>A0AAN7B3A2</accession>
<keyword evidence="3" id="KW-1185">Reference proteome</keyword>
<evidence type="ECO:0000313" key="2">
    <source>
        <dbReference type="EMBL" id="KAK4208674.1"/>
    </source>
</evidence>
<dbReference type="EMBL" id="MU858234">
    <property type="protein sequence ID" value="KAK4208674.1"/>
    <property type="molecule type" value="Genomic_DNA"/>
</dbReference>
<organism evidence="2 3">
    <name type="scientific">Rhypophila decipiens</name>
    <dbReference type="NCBI Taxonomy" id="261697"/>
    <lineage>
        <taxon>Eukaryota</taxon>
        <taxon>Fungi</taxon>
        <taxon>Dikarya</taxon>
        <taxon>Ascomycota</taxon>
        <taxon>Pezizomycotina</taxon>
        <taxon>Sordariomycetes</taxon>
        <taxon>Sordariomycetidae</taxon>
        <taxon>Sordariales</taxon>
        <taxon>Naviculisporaceae</taxon>
        <taxon>Rhypophila</taxon>
    </lineage>
</organism>
<feature type="non-terminal residue" evidence="2">
    <location>
        <position position="282"/>
    </location>
</feature>
<reference evidence="2" key="1">
    <citation type="journal article" date="2023" name="Mol. Phylogenet. Evol.">
        <title>Genome-scale phylogeny and comparative genomics of the fungal order Sordariales.</title>
        <authorList>
            <person name="Hensen N."/>
            <person name="Bonometti L."/>
            <person name="Westerberg I."/>
            <person name="Brannstrom I.O."/>
            <person name="Guillou S."/>
            <person name="Cros-Aarteil S."/>
            <person name="Calhoun S."/>
            <person name="Haridas S."/>
            <person name="Kuo A."/>
            <person name="Mondo S."/>
            <person name="Pangilinan J."/>
            <person name="Riley R."/>
            <person name="LaButti K."/>
            <person name="Andreopoulos B."/>
            <person name="Lipzen A."/>
            <person name="Chen C."/>
            <person name="Yan M."/>
            <person name="Daum C."/>
            <person name="Ng V."/>
            <person name="Clum A."/>
            <person name="Steindorff A."/>
            <person name="Ohm R.A."/>
            <person name="Martin F."/>
            <person name="Silar P."/>
            <person name="Natvig D.O."/>
            <person name="Lalanne C."/>
            <person name="Gautier V."/>
            <person name="Ament-Velasquez S.L."/>
            <person name="Kruys A."/>
            <person name="Hutchinson M.I."/>
            <person name="Powell A.J."/>
            <person name="Barry K."/>
            <person name="Miller A.N."/>
            <person name="Grigoriev I.V."/>
            <person name="Debuchy R."/>
            <person name="Gladieux P."/>
            <person name="Hiltunen Thoren M."/>
            <person name="Johannesson H."/>
        </authorList>
    </citation>
    <scope>NUCLEOTIDE SEQUENCE</scope>
    <source>
        <strain evidence="2">PSN293</strain>
    </source>
</reference>
<proteinExistence type="predicted"/>
<feature type="domain" description="Heterokaryon incompatibility" evidence="1">
    <location>
        <begin position="21"/>
        <end position="111"/>
    </location>
</feature>
<gene>
    <name evidence="2" type="ORF">QBC37DRAFT_241498</name>
</gene>
<dbReference type="InterPro" id="IPR010730">
    <property type="entry name" value="HET"/>
</dbReference>
<evidence type="ECO:0000313" key="3">
    <source>
        <dbReference type="Proteomes" id="UP001301769"/>
    </source>
</evidence>
<dbReference type="AlphaFoldDB" id="A0AAN7B3A2"/>
<evidence type="ECO:0000259" key="1">
    <source>
        <dbReference type="Pfam" id="PF06985"/>
    </source>
</evidence>
<dbReference type="PANTHER" id="PTHR10622">
    <property type="entry name" value="HET DOMAIN-CONTAINING PROTEIN"/>
    <property type="match status" value="1"/>
</dbReference>
<dbReference type="Proteomes" id="UP001301769">
    <property type="component" value="Unassembled WGS sequence"/>
</dbReference>
<name>A0AAN7B3A2_9PEZI</name>